<evidence type="ECO:0000313" key="1">
    <source>
        <dbReference type="EMBL" id="KAH6930483.1"/>
    </source>
</evidence>
<dbReference type="Proteomes" id="UP000821845">
    <property type="component" value="Chromosome 5"/>
</dbReference>
<gene>
    <name evidence="1" type="ORF">HPB50_014077</name>
</gene>
<accession>A0ACB7S9X8</accession>
<protein>
    <submittedName>
        <fullName evidence="1">Uncharacterized protein</fullName>
    </submittedName>
</protein>
<comment type="caution">
    <text evidence="1">The sequence shown here is derived from an EMBL/GenBank/DDBJ whole genome shotgun (WGS) entry which is preliminary data.</text>
</comment>
<dbReference type="EMBL" id="CM023485">
    <property type="protein sequence ID" value="KAH6930483.1"/>
    <property type="molecule type" value="Genomic_DNA"/>
</dbReference>
<organism evidence="1 2">
    <name type="scientific">Hyalomma asiaticum</name>
    <name type="common">Tick</name>
    <dbReference type="NCBI Taxonomy" id="266040"/>
    <lineage>
        <taxon>Eukaryota</taxon>
        <taxon>Metazoa</taxon>
        <taxon>Ecdysozoa</taxon>
        <taxon>Arthropoda</taxon>
        <taxon>Chelicerata</taxon>
        <taxon>Arachnida</taxon>
        <taxon>Acari</taxon>
        <taxon>Parasitiformes</taxon>
        <taxon>Ixodida</taxon>
        <taxon>Ixodoidea</taxon>
        <taxon>Ixodidae</taxon>
        <taxon>Hyalomminae</taxon>
        <taxon>Hyalomma</taxon>
    </lineage>
</organism>
<keyword evidence="2" id="KW-1185">Reference proteome</keyword>
<evidence type="ECO:0000313" key="2">
    <source>
        <dbReference type="Proteomes" id="UP000821845"/>
    </source>
</evidence>
<name>A0ACB7S9X8_HYAAI</name>
<proteinExistence type="predicted"/>
<sequence>MTDVLQLWSDLGEDRLHLFVSWCTVQVAALYANQELIESYYDKSSRKARAHHGAFCLSRAMSLSGPKALFLNQYIRKLHQAGDDAYARTVTSSVREAFHNRLSSWTYYNPNVTVIPDWKYLTSAFRYFDTVSSDPTVAPPEPLPDMSTDSFVHNWHKVAQSVMGTAGLAAALLYSVTRHRYYLASPDAGDFELLPYALSFPLFQADLTDALNYGGLGAVVSQALGRILMKAYAAYPESEGPINAVLECLRQDPYSQSSSDDVGVVFGPEAFALGALVEAYRNVTAPDRSLAGMEEYSAMQLFFIALCYNKCEGMSTGSWEPLCNVPLRHLPAFAEAFQCKLYTPMNPFLRCNFI</sequence>
<reference evidence="1" key="1">
    <citation type="submission" date="2020-05" db="EMBL/GenBank/DDBJ databases">
        <title>Large-scale comparative analyses of tick genomes elucidate their genetic diversity and vector capacities.</title>
        <authorList>
            <person name="Jia N."/>
            <person name="Wang J."/>
            <person name="Shi W."/>
            <person name="Du L."/>
            <person name="Sun Y."/>
            <person name="Zhan W."/>
            <person name="Jiang J."/>
            <person name="Wang Q."/>
            <person name="Zhang B."/>
            <person name="Ji P."/>
            <person name="Sakyi L.B."/>
            <person name="Cui X."/>
            <person name="Yuan T."/>
            <person name="Jiang B."/>
            <person name="Yang W."/>
            <person name="Lam T.T.-Y."/>
            <person name="Chang Q."/>
            <person name="Ding S."/>
            <person name="Wang X."/>
            <person name="Zhu J."/>
            <person name="Ruan X."/>
            <person name="Zhao L."/>
            <person name="Wei J."/>
            <person name="Que T."/>
            <person name="Du C."/>
            <person name="Cheng J."/>
            <person name="Dai P."/>
            <person name="Han X."/>
            <person name="Huang E."/>
            <person name="Gao Y."/>
            <person name="Liu J."/>
            <person name="Shao H."/>
            <person name="Ye R."/>
            <person name="Li L."/>
            <person name="Wei W."/>
            <person name="Wang X."/>
            <person name="Wang C."/>
            <person name="Yang T."/>
            <person name="Huo Q."/>
            <person name="Li W."/>
            <person name="Guo W."/>
            <person name="Chen H."/>
            <person name="Zhou L."/>
            <person name="Ni X."/>
            <person name="Tian J."/>
            <person name="Zhou Y."/>
            <person name="Sheng Y."/>
            <person name="Liu T."/>
            <person name="Pan Y."/>
            <person name="Xia L."/>
            <person name="Li J."/>
            <person name="Zhao F."/>
            <person name="Cao W."/>
        </authorList>
    </citation>
    <scope>NUCLEOTIDE SEQUENCE</scope>
    <source>
        <strain evidence="1">Hyas-2018</strain>
    </source>
</reference>